<dbReference type="EMBL" id="KN847040">
    <property type="protein sequence ID" value="KIW35048.1"/>
    <property type="molecule type" value="Genomic_DNA"/>
</dbReference>
<protein>
    <recommendedName>
        <fullName evidence="6">Transcription factor domain-containing protein</fullName>
    </recommendedName>
</protein>
<dbReference type="OrthoDB" id="3597252at2759"/>
<dbReference type="PANTHER" id="PTHR37534:SF46">
    <property type="entry name" value="ZN(II)2CYS6 TRANSCRIPTION FACTOR (EUROFUNG)"/>
    <property type="match status" value="1"/>
</dbReference>
<dbReference type="GO" id="GO:0005634">
    <property type="term" value="C:nucleus"/>
    <property type="evidence" value="ECO:0007669"/>
    <property type="project" value="UniProtKB-SubCell"/>
</dbReference>
<dbReference type="GeneID" id="27340968"/>
<comment type="subcellular location">
    <subcellularLocation>
        <location evidence="1">Nucleus</location>
    </subcellularLocation>
</comment>
<dbReference type="AlphaFoldDB" id="A0A0D2CVC0"/>
<dbReference type="HOGENOM" id="CLU_016172_3_0_1"/>
<organism evidence="4 5">
    <name type="scientific">Cladophialophora immunda</name>
    <dbReference type="NCBI Taxonomy" id="569365"/>
    <lineage>
        <taxon>Eukaryota</taxon>
        <taxon>Fungi</taxon>
        <taxon>Dikarya</taxon>
        <taxon>Ascomycota</taxon>
        <taxon>Pezizomycotina</taxon>
        <taxon>Eurotiomycetes</taxon>
        <taxon>Chaetothyriomycetidae</taxon>
        <taxon>Chaetothyriales</taxon>
        <taxon>Herpotrichiellaceae</taxon>
        <taxon>Cladophialophora</taxon>
    </lineage>
</organism>
<accession>A0A0D2CVC0</accession>
<sequence length="623" mass="71039">MAETTQLREKSLSVGGILREHVDDAELDEWGHNVSENLLAQTSLFSLTQPHQPEPSCSFARDSDDAATWPPPVIGSDEQSKMLRELFPELFPQSPSIEGRHPFQARENPYLEGQLAVTERHSCLRRVRRLDTGVVNGYLKFIMRSTDHTDSEDFSHRVTSSYKDMAVHHRNPYMPEFRPEDNVTRLPQGFGSNAKIDKTDRKILRFYTAAICGGRTLLPKTNAWLDLGSVIDSDECARHAALAFSAGYMLDYIPSERLRVRANFHYKKASELLTLALANPNIYEVGKEDGVVTALHLLWSDDIVQWELRRPKDKKPRWRCGTQTAKAILDDTDPGYRYWHPENVQVTSTRRSNANMCAYAEICALPITELCIADIDKLYPWLLGGSEEDVREIHGGTGVCPKILHIYAQITQLSARIMEDPDSSILPHAADAIMTQLTNFRQVSELSRGYETTDELLNACILDDRALVQCATKVTELTAETWVQAAQIYLCCRFYRMPRYHPKVLQSLSVLLRCVERMPTSGELFTAQSPFFCIFMAALVAYRHEDRLVLRNWFDAIVSGASGRSSVPPIYKIAQEFWIWIDVQHYAIPKDDVGDFTLLSERTPWWENMVEWLLENYGELSLV</sequence>
<gene>
    <name evidence="4" type="ORF">PV07_01774</name>
</gene>
<reference evidence="4 5" key="1">
    <citation type="submission" date="2015-01" db="EMBL/GenBank/DDBJ databases">
        <title>The Genome Sequence of Cladophialophora immunda CBS83496.</title>
        <authorList>
            <consortium name="The Broad Institute Genomics Platform"/>
            <person name="Cuomo C."/>
            <person name="de Hoog S."/>
            <person name="Gorbushina A."/>
            <person name="Stielow B."/>
            <person name="Teixiera M."/>
            <person name="Abouelleil A."/>
            <person name="Chapman S.B."/>
            <person name="Priest M."/>
            <person name="Young S.K."/>
            <person name="Wortman J."/>
            <person name="Nusbaum C."/>
            <person name="Birren B."/>
        </authorList>
    </citation>
    <scope>NUCLEOTIDE SEQUENCE [LARGE SCALE GENOMIC DNA]</scope>
    <source>
        <strain evidence="4 5">CBS 83496</strain>
    </source>
</reference>
<evidence type="ECO:0008006" key="6">
    <source>
        <dbReference type="Google" id="ProtNLM"/>
    </source>
</evidence>
<evidence type="ECO:0000256" key="2">
    <source>
        <dbReference type="ARBA" id="ARBA00023242"/>
    </source>
</evidence>
<dbReference type="PANTHER" id="PTHR37534">
    <property type="entry name" value="TRANSCRIPTIONAL ACTIVATOR PROTEIN UGA3"/>
    <property type="match status" value="1"/>
</dbReference>
<proteinExistence type="predicted"/>
<evidence type="ECO:0000256" key="1">
    <source>
        <dbReference type="ARBA" id="ARBA00004123"/>
    </source>
</evidence>
<dbReference type="Pfam" id="PF11951">
    <property type="entry name" value="Fungal_trans_2"/>
    <property type="match status" value="1"/>
</dbReference>
<evidence type="ECO:0000256" key="3">
    <source>
        <dbReference type="SAM" id="MobiDB-lite"/>
    </source>
</evidence>
<dbReference type="InterPro" id="IPR021858">
    <property type="entry name" value="Fun_TF"/>
</dbReference>
<keyword evidence="5" id="KW-1185">Reference proteome</keyword>
<evidence type="ECO:0000313" key="5">
    <source>
        <dbReference type="Proteomes" id="UP000054466"/>
    </source>
</evidence>
<dbReference type="VEuPathDB" id="FungiDB:PV07_01774"/>
<feature type="region of interest" description="Disordered" evidence="3">
    <location>
        <begin position="49"/>
        <end position="68"/>
    </location>
</feature>
<keyword evidence="2" id="KW-0539">Nucleus</keyword>
<name>A0A0D2CVC0_9EURO</name>
<dbReference type="Proteomes" id="UP000054466">
    <property type="component" value="Unassembled WGS sequence"/>
</dbReference>
<evidence type="ECO:0000313" key="4">
    <source>
        <dbReference type="EMBL" id="KIW35048.1"/>
    </source>
</evidence>
<dbReference type="RefSeq" id="XP_016255264.1">
    <property type="nucleotide sequence ID" value="XM_016388336.1"/>
</dbReference>